<evidence type="ECO:0000259" key="5">
    <source>
        <dbReference type="Pfam" id="PF01379"/>
    </source>
</evidence>
<keyword evidence="4" id="KW-0627">Porphyrin biosynthesis</keyword>
<dbReference type="PANTHER" id="PTHR11557">
    <property type="entry name" value="PORPHOBILINOGEN DEAMINASE"/>
    <property type="match status" value="1"/>
</dbReference>
<dbReference type="GO" id="GO:0006783">
    <property type="term" value="P:heme biosynthetic process"/>
    <property type="evidence" value="ECO:0007669"/>
    <property type="project" value="TreeGrafter"/>
</dbReference>
<feature type="non-terminal residue" evidence="6">
    <location>
        <position position="1"/>
    </location>
</feature>
<evidence type="ECO:0000256" key="1">
    <source>
        <dbReference type="ARBA" id="ARBA00005638"/>
    </source>
</evidence>
<dbReference type="AlphaFoldDB" id="W1XR25"/>
<evidence type="ECO:0000256" key="4">
    <source>
        <dbReference type="ARBA" id="ARBA00023244"/>
    </source>
</evidence>
<dbReference type="EC" id="2.5.1.61" evidence="2"/>
<dbReference type="Gene3D" id="3.40.190.10">
    <property type="entry name" value="Periplasmic binding protein-like II"/>
    <property type="match status" value="1"/>
</dbReference>
<evidence type="ECO:0000256" key="3">
    <source>
        <dbReference type="ARBA" id="ARBA00022679"/>
    </source>
</evidence>
<reference evidence="6" key="1">
    <citation type="submission" date="2013-12" db="EMBL/GenBank/DDBJ databases">
        <title>A Varibaculum cambriense genome reconstructed from a premature infant gut community with otherwise low bacterial novelty that shifts toward anaerobic metabolism during the third week of life.</title>
        <authorList>
            <person name="Brown C.T."/>
            <person name="Sharon I."/>
            <person name="Thomas B.C."/>
            <person name="Castelle C.J."/>
            <person name="Morowitz M.J."/>
            <person name="Banfield J.F."/>
        </authorList>
    </citation>
    <scope>NUCLEOTIDE SEQUENCE</scope>
</reference>
<name>W1XR25_9ZZZZ</name>
<dbReference type="InterPro" id="IPR000860">
    <property type="entry name" value="HemC"/>
</dbReference>
<dbReference type="SUPFAM" id="SSF53850">
    <property type="entry name" value="Periplasmic binding protein-like II"/>
    <property type="match status" value="1"/>
</dbReference>
<dbReference type="GO" id="GO:0004418">
    <property type="term" value="F:hydroxymethylbilane synthase activity"/>
    <property type="evidence" value="ECO:0007669"/>
    <property type="project" value="UniProtKB-EC"/>
</dbReference>
<dbReference type="InterPro" id="IPR022417">
    <property type="entry name" value="Porphobilin_deaminase_N"/>
</dbReference>
<comment type="similarity">
    <text evidence="1">Belongs to the HMBS family.</text>
</comment>
<feature type="non-terminal residue" evidence="6">
    <location>
        <position position="74"/>
    </location>
</feature>
<gene>
    <name evidence="6" type="ORF">Q604_UNBC13598G0001</name>
</gene>
<dbReference type="PRINTS" id="PR00151">
    <property type="entry name" value="PORPHBDMNASE"/>
</dbReference>
<evidence type="ECO:0000256" key="2">
    <source>
        <dbReference type="ARBA" id="ARBA00012655"/>
    </source>
</evidence>
<dbReference type="Pfam" id="PF01379">
    <property type="entry name" value="Porphobil_deam"/>
    <property type="match status" value="1"/>
</dbReference>
<dbReference type="PANTHER" id="PTHR11557:SF0">
    <property type="entry name" value="PORPHOBILINOGEN DEAMINASE"/>
    <property type="match status" value="1"/>
</dbReference>
<comment type="caution">
    <text evidence="6">The sequence shown here is derived from an EMBL/GenBank/DDBJ whole genome shotgun (WGS) entry which is preliminary data.</text>
</comment>
<feature type="domain" description="Porphobilinogen deaminase N-terminal" evidence="5">
    <location>
        <begin position="1"/>
        <end position="74"/>
    </location>
</feature>
<keyword evidence="3" id="KW-0808">Transferase</keyword>
<dbReference type="EMBL" id="AZMM01013598">
    <property type="protein sequence ID" value="ETJ31920.1"/>
    <property type="molecule type" value="Genomic_DNA"/>
</dbReference>
<sequence length="74" mass="8176">AEHISAELQRLYPNITVELVHFNTKGDRILEKPLAQVGGKGLFTAELEEAMHKGDIDIAVHSLKDMPTELPEGL</sequence>
<evidence type="ECO:0000313" key="6">
    <source>
        <dbReference type="EMBL" id="ETJ31920.1"/>
    </source>
</evidence>
<proteinExistence type="inferred from homology"/>
<dbReference type="GO" id="GO:0005737">
    <property type="term" value="C:cytoplasm"/>
    <property type="evidence" value="ECO:0007669"/>
    <property type="project" value="TreeGrafter"/>
</dbReference>
<protein>
    <recommendedName>
        <fullName evidence="2">hydroxymethylbilane synthase</fullName>
        <ecNumber evidence="2">2.5.1.61</ecNumber>
    </recommendedName>
</protein>
<accession>W1XR25</accession>
<organism evidence="6">
    <name type="scientific">human gut metagenome</name>
    <dbReference type="NCBI Taxonomy" id="408170"/>
    <lineage>
        <taxon>unclassified sequences</taxon>
        <taxon>metagenomes</taxon>
        <taxon>organismal metagenomes</taxon>
    </lineage>
</organism>